<gene>
    <name evidence="2" type="ORF">MELLADRAFT_63411</name>
</gene>
<dbReference type="OrthoDB" id="2513733at2759"/>
<proteinExistence type="predicted"/>
<dbReference type="HOGENOM" id="CLU_918541_0_0_1"/>
<feature type="region of interest" description="Disordered" evidence="1">
    <location>
        <begin position="1"/>
        <end position="41"/>
    </location>
</feature>
<feature type="region of interest" description="Disordered" evidence="1">
    <location>
        <begin position="76"/>
        <end position="102"/>
    </location>
</feature>
<evidence type="ECO:0000256" key="1">
    <source>
        <dbReference type="SAM" id="MobiDB-lite"/>
    </source>
</evidence>
<evidence type="ECO:0000313" key="3">
    <source>
        <dbReference type="Proteomes" id="UP000001072"/>
    </source>
</evidence>
<dbReference type="EMBL" id="GL883108">
    <property type="protein sequence ID" value="EGG06460.1"/>
    <property type="molecule type" value="Genomic_DNA"/>
</dbReference>
<dbReference type="Proteomes" id="UP000001072">
    <property type="component" value="Unassembled WGS sequence"/>
</dbReference>
<dbReference type="InParanoid" id="F4RMJ4"/>
<feature type="compositionally biased region" description="Polar residues" evidence="1">
    <location>
        <begin position="236"/>
        <end position="249"/>
    </location>
</feature>
<protein>
    <submittedName>
        <fullName evidence="2">Uncharacterized protein</fullName>
    </submittedName>
</protein>
<dbReference type="AlphaFoldDB" id="F4RMJ4"/>
<dbReference type="VEuPathDB" id="FungiDB:MELLADRAFT_63411"/>
<keyword evidence="3" id="KW-1185">Reference proteome</keyword>
<dbReference type="KEGG" id="mlr:MELLADRAFT_63411"/>
<name>F4RMJ4_MELLP</name>
<organism evidence="3">
    <name type="scientific">Melampsora larici-populina (strain 98AG31 / pathotype 3-4-7)</name>
    <name type="common">Poplar leaf rust fungus</name>
    <dbReference type="NCBI Taxonomy" id="747676"/>
    <lineage>
        <taxon>Eukaryota</taxon>
        <taxon>Fungi</taxon>
        <taxon>Dikarya</taxon>
        <taxon>Basidiomycota</taxon>
        <taxon>Pucciniomycotina</taxon>
        <taxon>Pucciniomycetes</taxon>
        <taxon>Pucciniales</taxon>
        <taxon>Melampsoraceae</taxon>
        <taxon>Melampsora</taxon>
    </lineage>
</organism>
<sequence>MHGSSFTNTKNASSSASSESNLSMHRTSSGTESSSENSMDTSFDSLEAGFTITRAAVQNFSSASARRVHLSNIGKSALGKKAPEKVTTRTSRSISLSGGLPSPHQMASSGLWHIKPTQPLAEPSNPIPIYQCREMCTDRAAPPNKMKQHGIFQGSSLAGDALDNKISPGEPSFIDKRAPLISLEDAQKREKLRRDLSMASIKPTTVNQPVPKSEATPLRSLARRLSVFSHTRPKINWSSNQPDLPNRPQSGKKRATKGKVMNGESVKIQNIQMILSAQSCCSHRSDLISIVDAQRQERERRRR</sequence>
<feature type="region of interest" description="Disordered" evidence="1">
    <location>
        <begin position="233"/>
        <end position="259"/>
    </location>
</feature>
<dbReference type="RefSeq" id="XP_007410294.1">
    <property type="nucleotide sequence ID" value="XM_007410232.1"/>
</dbReference>
<reference evidence="3" key="1">
    <citation type="journal article" date="2011" name="Proc. Natl. Acad. Sci. U.S.A.">
        <title>Obligate biotrophy features unraveled by the genomic analysis of rust fungi.</title>
        <authorList>
            <person name="Duplessis S."/>
            <person name="Cuomo C.A."/>
            <person name="Lin Y.-C."/>
            <person name="Aerts A."/>
            <person name="Tisserant E."/>
            <person name="Veneault-Fourrey C."/>
            <person name="Joly D.L."/>
            <person name="Hacquard S."/>
            <person name="Amselem J."/>
            <person name="Cantarel B.L."/>
            <person name="Chiu R."/>
            <person name="Coutinho P.M."/>
            <person name="Feau N."/>
            <person name="Field M."/>
            <person name="Frey P."/>
            <person name="Gelhaye E."/>
            <person name="Goldberg J."/>
            <person name="Grabherr M.G."/>
            <person name="Kodira C.D."/>
            <person name="Kohler A."/>
            <person name="Kuees U."/>
            <person name="Lindquist E.A."/>
            <person name="Lucas S.M."/>
            <person name="Mago R."/>
            <person name="Mauceli E."/>
            <person name="Morin E."/>
            <person name="Murat C."/>
            <person name="Pangilinan J.L."/>
            <person name="Park R."/>
            <person name="Pearson M."/>
            <person name="Quesneville H."/>
            <person name="Rouhier N."/>
            <person name="Sakthikumar S."/>
            <person name="Salamov A.A."/>
            <person name="Schmutz J."/>
            <person name="Selles B."/>
            <person name="Shapiro H."/>
            <person name="Tanguay P."/>
            <person name="Tuskan G.A."/>
            <person name="Henrissat B."/>
            <person name="Van de Peer Y."/>
            <person name="Rouze P."/>
            <person name="Ellis J.G."/>
            <person name="Dodds P.N."/>
            <person name="Schein J.E."/>
            <person name="Zhong S."/>
            <person name="Hamelin R.C."/>
            <person name="Grigoriev I.V."/>
            <person name="Szabo L.J."/>
            <person name="Martin F."/>
        </authorList>
    </citation>
    <scope>NUCLEOTIDE SEQUENCE [LARGE SCALE GENOMIC DNA]</scope>
    <source>
        <strain evidence="3">98AG31 / pathotype 3-4-7</strain>
    </source>
</reference>
<dbReference type="GeneID" id="18930085"/>
<feature type="compositionally biased region" description="Low complexity" evidence="1">
    <location>
        <begin position="1"/>
        <end position="38"/>
    </location>
</feature>
<accession>F4RMJ4</accession>
<evidence type="ECO:0000313" key="2">
    <source>
        <dbReference type="EMBL" id="EGG06460.1"/>
    </source>
</evidence>